<dbReference type="AlphaFoldDB" id="A0A224YAN6"/>
<reference evidence="3" key="1">
    <citation type="journal article" date="2017" name="Parasit. Vectors">
        <title>Sialotranscriptomics of Rhipicephalus zambeziensis reveals intricate expression profiles of secretory proteins and suggests tight temporal transcriptional regulation during blood-feeding.</title>
        <authorList>
            <person name="de Castro M.H."/>
            <person name="de Klerk D."/>
            <person name="Pienaar R."/>
            <person name="Rees D.J.G."/>
            <person name="Mans B.J."/>
        </authorList>
    </citation>
    <scope>NUCLEOTIDE SEQUENCE</scope>
    <source>
        <tissue evidence="3">Salivary glands</tissue>
    </source>
</reference>
<name>A0A224YAN6_9ACAR</name>
<sequence>MSLSTMSMTSMCVVISLLTHLLSSASDADSTKIANTTEAPTSTVMTNATRISNTTEGPTSTVVTNATKIPETTETPESSEYTDDSYLPITPYKLRLNCSYNGTEYQHGYTDGTNPECIFYWCNNGTMETYNCPNGPPRQYGSCICKRRAASYPTCCRYECAC</sequence>
<dbReference type="PROSITE" id="PS50835">
    <property type="entry name" value="IG_LIKE"/>
    <property type="match status" value="1"/>
</dbReference>
<accession>A0A224YAN6</accession>
<proteinExistence type="predicted"/>
<evidence type="ECO:0000313" key="3">
    <source>
        <dbReference type="EMBL" id="MAA11363.1"/>
    </source>
</evidence>
<dbReference type="EMBL" id="GFPF01000217">
    <property type="protein sequence ID" value="MAA11363.1"/>
    <property type="molecule type" value="Transcribed_RNA"/>
</dbReference>
<protein>
    <submittedName>
        <fullName evidence="3">8.9 kDa family member</fullName>
    </submittedName>
</protein>
<evidence type="ECO:0000259" key="2">
    <source>
        <dbReference type="PROSITE" id="PS50835"/>
    </source>
</evidence>
<feature type="signal peptide" evidence="1">
    <location>
        <begin position="1"/>
        <end position="28"/>
    </location>
</feature>
<feature type="domain" description="Ig-like" evidence="2">
    <location>
        <begin position="70"/>
        <end position="162"/>
    </location>
</feature>
<dbReference type="InterPro" id="IPR007110">
    <property type="entry name" value="Ig-like_dom"/>
</dbReference>
<organism evidence="3">
    <name type="scientific">Rhipicephalus zambeziensis</name>
    <dbReference type="NCBI Taxonomy" id="60191"/>
    <lineage>
        <taxon>Eukaryota</taxon>
        <taxon>Metazoa</taxon>
        <taxon>Ecdysozoa</taxon>
        <taxon>Arthropoda</taxon>
        <taxon>Chelicerata</taxon>
        <taxon>Arachnida</taxon>
        <taxon>Acari</taxon>
        <taxon>Parasitiformes</taxon>
        <taxon>Ixodida</taxon>
        <taxon>Ixodoidea</taxon>
        <taxon>Ixodidae</taxon>
        <taxon>Rhipicephalinae</taxon>
        <taxon>Rhipicephalus</taxon>
        <taxon>Rhipicephalus</taxon>
    </lineage>
</organism>
<keyword evidence="1" id="KW-0732">Signal</keyword>
<feature type="chain" id="PRO_5012397941" evidence="1">
    <location>
        <begin position="29"/>
        <end position="162"/>
    </location>
</feature>
<evidence type="ECO:0000256" key="1">
    <source>
        <dbReference type="SAM" id="SignalP"/>
    </source>
</evidence>